<dbReference type="GO" id="GO:0005654">
    <property type="term" value="C:nucleoplasm"/>
    <property type="evidence" value="ECO:0007669"/>
    <property type="project" value="UniProtKB-ARBA"/>
</dbReference>
<dbReference type="OrthoDB" id="20886at2759"/>
<feature type="compositionally biased region" description="Low complexity" evidence="6">
    <location>
        <begin position="759"/>
        <end position="781"/>
    </location>
</feature>
<feature type="region of interest" description="Disordered" evidence="6">
    <location>
        <begin position="171"/>
        <end position="450"/>
    </location>
</feature>
<keyword evidence="2" id="KW-0678">Repressor</keyword>
<reference evidence="7 8" key="1">
    <citation type="journal article" date="2007" name="Proc. Natl. Acad. Sci. U.S.A.">
        <title>Dandruff-associated Malassezia genomes reveal convergent and divergent virulence traits shared with plant and human fungal pathogens.</title>
        <authorList>
            <person name="Xu J."/>
            <person name="Saunders C.W."/>
            <person name="Hu P."/>
            <person name="Grant R.A."/>
            <person name="Boekhout T."/>
            <person name="Kuramae E.E."/>
            <person name="Kronstad J.W."/>
            <person name="Deangelis Y.M."/>
            <person name="Reeder N.L."/>
            <person name="Johnstone K.R."/>
            <person name="Leland M."/>
            <person name="Fieno A.M."/>
            <person name="Begley W.M."/>
            <person name="Sun Y."/>
            <person name="Lacey M.P."/>
            <person name="Chaudhary T."/>
            <person name="Keough T."/>
            <person name="Chu L."/>
            <person name="Sears R."/>
            <person name="Yuan B."/>
            <person name="Dawson T.L.Jr."/>
        </authorList>
    </citation>
    <scope>NUCLEOTIDE SEQUENCE [LARGE SCALE GENOMIC DNA]</scope>
    <source>
        <strain evidence="8">ATCC MYA-4612 / CBS 7966</strain>
    </source>
</reference>
<feature type="compositionally biased region" description="Polar residues" evidence="6">
    <location>
        <begin position="297"/>
        <end position="314"/>
    </location>
</feature>
<keyword evidence="5" id="KW-0539">Nucleus</keyword>
<dbReference type="AlphaFoldDB" id="A8Q5Z0"/>
<dbReference type="GeneID" id="5854153"/>
<feature type="compositionally biased region" description="Basic and acidic residues" evidence="6">
    <location>
        <begin position="324"/>
        <end position="338"/>
    </location>
</feature>
<dbReference type="KEGG" id="mgl:MGL_2832"/>
<feature type="compositionally biased region" description="Acidic residues" evidence="6">
    <location>
        <begin position="356"/>
        <end position="366"/>
    </location>
</feature>
<feature type="compositionally biased region" description="Basic and acidic residues" evidence="6">
    <location>
        <begin position="118"/>
        <end position="127"/>
    </location>
</feature>
<keyword evidence="4" id="KW-0804">Transcription</keyword>
<evidence type="ECO:0000256" key="6">
    <source>
        <dbReference type="SAM" id="MobiDB-lite"/>
    </source>
</evidence>
<evidence type="ECO:0000256" key="2">
    <source>
        <dbReference type="ARBA" id="ARBA00022491"/>
    </source>
</evidence>
<feature type="compositionally biased region" description="Polar residues" evidence="6">
    <location>
        <begin position="88"/>
        <end position="102"/>
    </location>
</feature>
<evidence type="ECO:0000256" key="3">
    <source>
        <dbReference type="ARBA" id="ARBA00023015"/>
    </source>
</evidence>
<feature type="compositionally biased region" description="Low complexity" evidence="6">
    <location>
        <begin position="14"/>
        <end position="28"/>
    </location>
</feature>
<dbReference type="SMART" id="SM01401">
    <property type="entry name" value="Sds3"/>
    <property type="match status" value="1"/>
</dbReference>
<feature type="region of interest" description="Disordered" evidence="6">
    <location>
        <begin position="743"/>
        <end position="814"/>
    </location>
</feature>
<dbReference type="InterPro" id="IPR013907">
    <property type="entry name" value="Sds3"/>
</dbReference>
<evidence type="ECO:0000313" key="8">
    <source>
        <dbReference type="Proteomes" id="UP000008837"/>
    </source>
</evidence>
<dbReference type="Proteomes" id="UP000008837">
    <property type="component" value="Unassembled WGS sequence"/>
</dbReference>
<evidence type="ECO:0000256" key="1">
    <source>
        <dbReference type="ARBA" id="ARBA00004123"/>
    </source>
</evidence>
<keyword evidence="3" id="KW-0805">Transcription regulation</keyword>
<feature type="compositionally biased region" description="Polar residues" evidence="6">
    <location>
        <begin position="783"/>
        <end position="804"/>
    </location>
</feature>
<gene>
    <name evidence="7" type="ORF">MGL_2832</name>
</gene>
<dbReference type="GO" id="GO:0010468">
    <property type="term" value="P:regulation of gene expression"/>
    <property type="evidence" value="ECO:0007669"/>
    <property type="project" value="UniProtKB-ARBA"/>
</dbReference>
<evidence type="ECO:0000313" key="7">
    <source>
        <dbReference type="EMBL" id="EDP42632.1"/>
    </source>
</evidence>
<organism evidence="7 8">
    <name type="scientific">Malassezia globosa (strain ATCC MYA-4612 / CBS 7966)</name>
    <name type="common">Dandruff-associated fungus</name>
    <dbReference type="NCBI Taxonomy" id="425265"/>
    <lineage>
        <taxon>Eukaryota</taxon>
        <taxon>Fungi</taxon>
        <taxon>Dikarya</taxon>
        <taxon>Basidiomycota</taxon>
        <taxon>Ustilaginomycotina</taxon>
        <taxon>Malasseziomycetes</taxon>
        <taxon>Malasseziales</taxon>
        <taxon>Malasseziaceae</taxon>
        <taxon>Malassezia</taxon>
    </lineage>
</organism>
<feature type="region of interest" description="Disordered" evidence="6">
    <location>
        <begin position="1"/>
        <end position="143"/>
    </location>
</feature>
<name>A8Q5Z0_MALGO</name>
<comment type="subcellular location">
    <subcellularLocation>
        <location evidence="1">Nucleus</location>
    </subcellularLocation>
</comment>
<evidence type="ECO:0000256" key="4">
    <source>
        <dbReference type="ARBA" id="ARBA00023163"/>
    </source>
</evidence>
<dbReference type="RefSeq" id="XP_001729846.1">
    <property type="nucleotide sequence ID" value="XM_001729794.1"/>
</dbReference>
<feature type="compositionally biased region" description="Polar residues" evidence="6">
    <location>
        <begin position="29"/>
        <end position="57"/>
    </location>
</feature>
<dbReference type="PANTHER" id="PTHR21964">
    <property type="entry name" value="BREAST CANCER METASTASIS-SUPPRESSOR 1"/>
    <property type="match status" value="1"/>
</dbReference>
<comment type="caution">
    <text evidence="7">The sequence shown here is derived from an EMBL/GenBank/DDBJ whole genome shotgun (WGS) entry which is preliminary data.</text>
</comment>
<feature type="compositionally biased region" description="Acidic residues" evidence="6">
    <location>
        <begin position="219"/>
        <end position="234"/>
    </location>
</feature>
<dbReference type="VEuPathDB" id="FungiDB:MGL_2832"/>
<sequence length="814" mass="88774">MLNEGRDEFEQRGQTDQPQQEQEPTEQQNTSPLSSDAETEPLTNDDPSLDGTLTQQEAMHVRASPAPAAEGSPTLHGAVVDDVHQADTGETVTPSGNFGSESDLTHESERATPQPTETQDHGAHEDAPPLASSAESWDLTQKPSATGLKCSALDGLAELAASAGDMAQNDTAYTRTNDAGALETHASQDEVVEQEENTYARPVTNDGADADAFDKNVEADDDNNNNDDEDDDGHDDTAPRTPFTQVHDRIDDVAMDMHASPQRKTQSLHRAVIAAMGKRRAAATGGAPSLLVDQDVDSSNPPSAATSRQGSPTADSEDAVDATKAPDQDETASGKEDDNGADEDRSEEALGRMQEETGEEDTENMDVDERLEQRTSRKGQDQTKQEPGEDDSRADTVGEGDSERTEQRRKKATRTNEKEDAVMTTPSKGRGSTSAHSVDAAENEEETSLHRQEALDQLTRIELGFVMLRQRLYTERLEELEREADMIQQGTHPELRILHTLIDTRKEKRLACLDVWLRLQEQEYEHLEKTEEKIAWVNWRDRAASIRREMMSQTDRKRRKLEREKRMLDAPQPARRHQPFEAEFAYKPPAYSRRTRQMPDLYMKSEASLRDVRNFVAYPDVRGLDEYDAWLDMEQMGIRPVPMPPPGYLRVDEVPPAAAHELYVPAPLSSSSYATGGSEAAMPPGAEHMGYYGPLPPPPAGAHRGHFEHGPLPPPAGAYDGMYVDTMDMSRRAPQNAEYEAPIPARPSAAGGAAGVGAPGHASAADSGAGASASTGTGAPPFASSNMPTPTGNYSMSSEQTTLNGVPMTHVVRA</sequence>
<dbReference type="OMA" id="SWRQWAD"/>
<feature type="compositionally biased region" description="Basic and acidic residues" evidence="6">
    <location>
        <begin position="1"/>
        <end position="13"/>
    </location>
</feature>
<feature type="compositionally biased region" description="Polar residues" evidence="6">
    <location>
        <begin position="424"/>
        <end position="436"/>
    </location>
</feature>
<accession>A8Q5Z0</accession>
<feature type="compositionally biased region" description="Polar residues" evidence="6">
    <location>
        <begin position="133"/>
        <end position="143"/>
    </location>
</feature>
<protein>
    <submittedName>
        <fullName evidence="7">Uncharacterized protein</fullName>
    </submittedName>
</protein>
<feature type="compositionally biased region" description="Basic and acidic residues" evidence="6">
    <location>
        <begin position="367"/>
        <end position="406"/>
    </location>
</feature>
<dbReference type="InParanoid" id="A8Q5Z0"/>
<keyword evidence="8" id="KW-1185">Reference proteome</keyword>
<proteinExistence type="predicted"/>
<evidence type="ECO:0000256" key="5">
    <source>
        <dbReference type="ARBA" id="ARBA00023242"/>
    </source>
</evidence>
<dbReference type="STRING" id="425265.A8Q5Z0"/>
<dbReference type="EMBL" id="AAYY01000010">
    <property type="protein sequence ID" value="EDP42632.1"/>
    <property type="molecule type" value="Genomic_DNA"/>
</dbReference>
<dbReference type="Pfam" id="PF08598">
    <property type="entry name" value="Sds3"/>
    <property type="match status" value="1"/>
</dbReference>